<dbReference type="Pfam" id="PF08506">
    <property type="entry name" value="Cse1"/>
    <property type="match status" value="1"/>
</dbReference>
<evidence type="ECO:0000256" key="2">
    <source>
        <dbReference type="ARBA" id="ARBA00004496"/>
    </source>
</evidence>
<dbReference type="GO" id="GO:0005829">
    <property type="term" value="C:cytosol"/>
    <property type="evidence" value="ECO:0007669"/>
    <property type="project" value="TreeGrafter"/>
</dbReference>
<dbReference type="InterPro" id="IPR058669">
    <property type="entry name" value="TPR_IPO7/11-like"/>
</dbReference>
<keyword evidence="7" id="KW-0539">Nucleus</keyword>
<dbReference type="InterPro" id="IPR016024">
    <property type="entry name" value="ARM-type_fold"/>
</dbReference>
<evidence type="ECO:0000313" key="11">
    <source>
        <dbReference type="Proteomes" id="UP000053237"/>
    </source>
</evidence>
<comment type="subcellular location">
    <subcellularLocation>
        <location evidence="2">Cytoplasm</location>
    </subcellularLocation>
    <subcellularLocation>
        <location evidence="1">Nucleus</location>
    </subcellularLocation>
</comment>
<feature type="region of interest" description="Disordered" evidence="8">
    <location>
        <begin position="907"/>
        <end position="929"/>
    </location>
</feature>
<proteinExistence type="inferred from homology"/>
<protein>
    <recommendedName>
        <fullName evidence="9">Importin N-terminal domain-containing protein</fullName>
    </recommendedName>
</protein>
<sequence>MDVNQLHSILLHTFSSDTEHRKNAEIAIENLHSIPNSLSLLLQIAITEQAEREVRQAAAINLKNLVQKHWEGVQQGDSNIYVSPFSETEKVAARQNILEALLVSIDTSLRSLFAEIFSIIARLDFPQQWLNLVDEIGKNLTCGNPNRIINALLALRCLVKIYEYKREDNRAPLYAIVQATFPVLRAMLTDLQSNHSIEAAKMMHLILKTYWSAVHCDLPPFAAQPSELCGWMELFQRMIAKRLPEAHENAEPFGQPSDEEEREQWPWWKVKKWALQIICRFYTRYGNPKKVDEGIMQMSSMFRNEIAPSLLPCVLETLAIRKNGMYCTDRVMQLCLIFIQEAVDSSVAYKLVKPHLGFIIFEVIHPILCLTQKDLQLWQDDPHEFVRKANDLFEDFIDPVYAAANLLKSLCAKRGKNCLDNVLFFYNNILNQYLQQQQNGQQVNYIQKDAALHALFYLGNILTKSKAHRDKLEAMIIHHILPEFENPNGFLRLRACHFFSREYIEYVEFKEEQTIVRITNGLIKCMFDSELPVSIEAAKSIRFVVMYPFSETVIDVLRPVLPRILEQFFKLMDEIGNDEVVMALEKIIERFPNEIAPLSLQLVVKLAECFGQFTSADDDDDAALAAVSCLDAMTTVLMGIHEHPELYNLMLPNIGPLLQAIFSDPNLSDFIESGLDILAAVVFFSQKVTPELWQFFPVVVNCFYGYGADYMINISRVIDHFILRDMDGFLQGVLPPSADNTRPQTRYLEVVFQIAKQVLTCENSEVYDRCAALRLFYSVLHNCFGKVDECVPAIVQLLVTQLDEPLQDSMGRYVFGVLASAFHYNPQITLSALMELHAIEKVFHMWMNELPHLDSNLDRKMFVLGIMSLFKLPSSQLPQVLQSQSKQIIITAMKMLLRSISASAEEDEEEYESLQSKRSDGPEGQSSGGEKLEQLLEAGGYDSNEDAEEVEDDDYSSLLQNYIDQEEEDDDIGSVLEGIDEIHFFLQTLNDFSNTHGQEYQSLQLDKDSEFQSAIQVLTQEYAHCDDVAFLADEFEGSDVMNAIQLLHQRLVFSCSRILVLVPNAHVRSRSYAVLCNQTFVNQNIAELRASHKLVTFSVRRGHRNVRSASTKSARPSKVSGNDIILVTYEAYSNFVREILEQQQNTLETDANASQTQGKYQALSRFSLALPHFSEGSSFPVNVIRKAFQDSTESESSIESFKDDILWLRRLGFLLPTTSLHQEAYTLSIPNVGRFVTLMEKSRHQILGALKRSRYHEMLESQLASQLKLRYSHFPLGFHLADMEGAGMVRRVKLTSGVLVSLIHSE</sequence>
<evidence type="ECO:0000256" key="4">
    <source>
        <dbReference type="ARBA" id="ARBA00022448"/>
    </source>
</evidence>
<keyword evidence="4" id="KW-0813">Transport</keyword>
<dbReference type="Proteomes" id="UP000053237">
    <property type="component" value="Unassembled WGS sequence"/>
</dbReference>
<evidence type="ECO:0000256" key="6">
    <source>
        <dbReference type="ARBA" id="ARBA00022927"/>
    </source>
</evidence>
<dbReference type="InterPro" id="IPR011989">
    <property type="entry name" value="ARM-like"/>
</dbReference>
<dbReference type="Pfam" id="PF10494">
    <property type="entry name" value="Stk19"/>
    <property type="match status" value="1"/>
</dbReference>
<dbReference type="GO" id="GO:0031267">
    <property type="term" value="F:small GTPase binding"/>
    <property type="evidence" value="ECO:0007669"/>
    <property type="project" value="InterPro"/>
</dbReference>
<dbReference type="InterPro" id="IPR013713">
    <property type="entry name" value="XPO2_central"/>
</dbReference>
<evidence type="ECO:0000256" key="3">
    <source>
        <dbReference type="ARBA" id="ARBA00007991"/>
    </source>
</evidence>
<evidence type="ECO:0000259" key="9">
    <source>
        <dbReference type="PROSITE" id="PS50166"/>
    </source>
</evidence>
<evidence type="ECO:0000256" key="7">
    <source>
        <dbReference type="ARBA" id="ARBA00023242"/>
    </source>
</evidence>
<comment type="caution">
    <text evidence="10">The sequence shown here is derived from an EMBL/GenBank/DDBJ whole genome shotgun (WGS) entry which is preliminary data.</text>
</comment>
<dbReference type="InterPro" id="IPR001494">
    <property type="entry name" value="Importin-beta_N"/>
</dbReference>
<dbReference type="STRING" id="65357.A0A024GHU3"/>
<evidence type="ECO:0000313" key="10">
    <source>
        <dbReference type="EMBL" id="CCI46345.1"/>
    </source>
</evidence>
<name>A0A024GHU3_9STRA</name>
<comment type="similarity">
    <text evidence="3">Belongs to the importin beta family.</text>
</comment>
<feature type="domain" description="Importin N-terminal" evidence="9">
    <location>
        <begin position="24"/>
        <end position="103"/>
    </location>
</feature>
<dbReference type="InParanoid" id="A0A024GHU3"/>
<evidence type="ECO:0000256" key="1">
    <source>
        <dbReference type="ARBA" id="ARBA00004123"/>
    </source>
</evidence>
<reference evidence="10 11" key="1">
    <citation type="submission" date="2012-05" db="EMBL/GenBank/DDBJ databases">
        <title>Recombination and specialization in a pathogen metapopulation.</title>
        <authorList>
            <person name="Gardiner A."/>
            <person name="Kemen E."/>
            <person name="Schultz-Larsen T."/>
            <person name="MacLean D."/>
            <person name="Van Oosterhout C."/>
            <person name="Jones J.D.G."/>
        </authorList>
    </citation>
    <scope>NUCLEOTIDE SEQUENCE [LARGE SCALE GENOMIC DNA]</scope>
    <source>
        <strain evidence="10 11">Ac Nc2</strain>
    </source>
</reference>
<keyword evidence="11" id="KW-1185">Reference proteome</keyword>
<dbReference type="Pfam" id="PF03810">
    <property type="entry name" value="IBN_N"/>
    <property type="match status" value="1"/>
</dbReference>
<dbReference type="GO" id="GO:0006606">
    <property type="term" value="P:protein import into nucleus"/>
    <property type="evidence" value="ECO:0007669"/>
    <property type="project" value="TreeGrafter"/>
</dbReference>
<dbReference type="EMBL" id="CAIX01000124">
    <property type="protein sequence ID" value="CCI46345.1"/>
    <property type="molecule type" value="Genomic_DNA"/>
</dbReference>
<dbReference type="InterPro" id="IPR018865">
    <property type="entry name" value="STK19-like"/>
</dbReference>
<gene>
    <name evidence="10" type="ORF">BN9_072740</name>
</gene>
<evidence type="ECO:0000256" key="8">
    <source>
        <dbReference type="SAM" id="MobiDB-lite"/>
    </source>
</evidence>
<dbReference type="Gene3D" id="1.25.10.10">
    <property type="entry name" value="Leucine-rich Repeat Variant"/>
    <property type="match status" value="1"/>
</dbReference>
<organism evidence="10 11">
    <name type="scientific">Albugo candida</name>
    <dbReference type="NCBI Taxonomy" id="65357"/>
    <lineage>
        <taxon>Eukaryota</taxon>
        <taxon>Sar</taxon>
        <taxon>Stramenopiles</taxon>
        <taxon>Oomycota</taxon>
        <taxon>Peronosporomycetes</taxon>
        <taxon>Albuginales</taxon>
        <taxon>Albuginaceae</taxon>
        <taxon>Albugo</taxon>
    </lineage>
</organism>
<dbReference type="SUPFAM" id="SSF48371">
    <property type="entry name" value="ARM repeat"/>
    <property type="match status" value="1"/>
</dbReference>
<dbReference type="PANTHER" id="PTHR10997">
    <property type="entry name" value="IMPORTIN-7, 8, 11"/>
    <property type="match status" value="1"/>
</dbReference>
<keyword evidence="6" id="KW-0653">Protein transport</keyword>
<dbReference type="PANTHER" id="PTHR10997:SF18">
    <property type="entry name" value="D-IMPORTIN 7_RANBP7"/>
    <property type="match status" value="1"/>
</dbReference>
<accession>A0A024GHU3</accession>
<keyword evidence="5" id="KW-0963">Cytoplasm</keyword>
<evidence type="ECO:0000256" key="5">
    <source>
        <dbReference type="ARBA" id="ARBA00022490"/>
    </source>
</evidence>
<dbReference type="GO" id="GO:0005635">
    <property type="term" value="C:nuclear envelope"/>
    <property type="evidence" value="ECO:0007669"/>
    <property type="project" value="TreeGrafter"/>
</dbReference>
<dbReference type="PROSITE" id="PS50166">
    <property type="entry name" value="IMPORTIN_B_NT"/>
    <property type="match status" value="1"/>
</dbReference>
<dbReference type="Pfam" id="PF25758">
    <property type="entry name" value="TPR_IPO11"/>
    <property type="match status" value="1"/>
</dbReference>
<dbReference type="OrthoDB" id="760868at2759"/>
<dbReference type="SMART" id="SM00913">
    <property type="entry name" value="IBN_N"/>
    <property type="match status" value="1"/>
</dbReference>